<reference evidence="1 2" key="1">
    <citation type="submission" date="2017-01" db="EMBL/GenBank/DDBJ databases">
        <title>Novel large sulfur bacteria in the metagenomes of groundwater-fed chemosynthetic microbial mats in the Lake Huron basin.</title>
        <authorList>
            <person name="Sharrar A.M."/>
            <person name="Flood B.E."/>
            <person name="Bailey J.V."/>
            <person name="Jones D.S."/>
            <person name="Biddanda B."/>
            <person name="Ruberg S.A."/>
            <person name="Marcus D.N."/>
            <person name="Dick G.J."/>
        </authorList>
    </citation>
    <scope>NUCLEOTIDE SEQUENCE [LARGE SCALE GENOMIC DNA]</scope>
    <source>
        <strain evidence="1">A8</strain>
    </source>
</reference>
<name>A0A1Y1Q9Y5_9GAMM</name>
<evidence type="ECO:0000313" key="1">
    <source>
        <dbReference type="EMBL" id="OQX00993.1"/>
    </source>
</evidence>
<proteinExistence type="predicted"/>
<evidence type="ECO:0000313" key="2">
    <source>
        <dbReference type="Proteomes" id="UP000192491"/>
    </source>
</evidence>
<accession>A0A1Y1Q9Y5</accession>
<dbReference type="AlphaFoldDB" id="A0A1Y1Q9Y5"/>
<comment type="caution">
    <text evidence="1">The sequence shown here is derived from an EMBL/GenBank/DDBJ whole genome shotgun (WGS) entry which is preliminary data.</text>
</comment>
<gene>
    <name evidence="1" type="ORF">BWK73_47350</name>
</gene>
<dbReference type="EMBL" id="MTEJ01000611">
    <property type="protein sequence ID" value="OQX00993.1"/>
    <property type="molecule type" value="Genomic_DNA"/>
</dbReference>
<dbReference type="Proteomes" id="UP000192491">
    <property type="component" value="Unassembled WGS sequence"/>
</dbReference>
<protein>
    <submittedName>
        <fullName evidence="1">Uncharacterized protein</fullName>
    </submittedName>
</protein>
<sequence>MVVTAWLGEAVVYAICVHAIIDRLLQSVATNLHMYLKRSNSIVFPKIDSQFAAAPLRYYPPSMASIRGRYTGVPLEDYLENQDGRI</sequence>
<organism evidence="1 2">
    <name type="scientific">Thiothrix lacustris</name>
    <dbReference type="NCBI Taxonomy" id="525917"/>
    <lineage>
        <taxon>Bacteria</taxon>
        <taxon>Pseudomonadati</taxon>
        <taxon>Pseudomonadota</taxon>
        <taxon>Gammaproteobacteria</taxon>
        <taxon>Thiotrichales</taxon>
        <taxon>Thiotrichaceae</taxon>
        <taxon>Thiothrix</taxon>
    </lineage>
</organism>